<evidence type="ECO:0000256" key="4">
    <source>
        <dbReference type="ARBA" id="ARBA00022801"/>
    </source>
</evidence>
<evidence type="ECO:0000313" key="8">
    <source>
        <dbReference type="EMBL" id="MBU8876010.1"/>
    </source>
</evidence>
<accession>A0ABS6INP9</accession>
<dbReference type="PANTHER" id="PTHR12318">
    <property type="entry name" value="TESTOSTERONE-REGULATED PROTEIN RP2"/>
    <property type="match status" value="1"/>
</dbReference>
<dbReference type="GO" id="GO:0016787">
    <property type="term" value="F:hydrolase activity"/>
    <property type="evidence" value="ECO:0007669"/>
    <property type="project" value="UniProtKB-KW"/>
</dbReference>
<evidence type="ECO:0000256" key="3">
    <source>
        <dbReference type="ARBA" id="ARBA00022723"/>
    </source>
</evidence>
<dbReference type="PROSITE" id="PS51462">
    <property type="entry name" value="NUDIX"/>
    <property type="match status" value="1"/>
</dbReference>
<gene>
    <name evidence="8" type="ORF">KQ910_19720</name>
</gene>
<evidence type="ECO:0000313" key="9">
    <source>
        <dbReference type="Proteomes" id="UP000727907"/>
    </source>
</evidence>
<keyword evidence="6" id="KW-0464">Manganese</keyword>
<comment type="cofactor">
    <cofactor evidence="1">
        <name>Mn(2+)</name>
        <dbReference type="ChEBI" id="CHEBI:29035"/>
    </cofactor>
</comment>
<keyword evidence="3" id="KW-0479">Metal-binding</keyword>
<name>A0ABS6INP9_9HYPH</name>
<keyword evidence="9" id="KW-1185">Reference proteome</keyword>
<reference evidence="8 9" key="1">
    <citation type="submission" date="2021-06" db="EMBL/GenBank/DDBJ databases">
        <authorList>
            <person name="Lee D.H."/>
        </authorList>
    </citation>
    <scope>NUCLEOTIDE SEQUENCE [LARGE SCALE GENOMIC DNA]</scope>
    <source>
        <strain evidence="8 9">MMS21-HV4-11</strain>
    </source>
</reference>
<dbReference type="InterPro" id="IPR000086">
    <property type="entry name" value="NUDIX_hydrolase_dom"/>
</dbReference>
<evidence type="ECO:0000256" key="5">
    <source>
        <dbReference type="ARBA" id="ARBA00022842"/>
    </source>
</evidence>
<feature type="domain" description="Nudix hydrolase" evidence="7">
    <location>
        <begin position="10"/>
        <end position="214"/>
    </location>
</feature>
<dbReference type="RefSeq" id="WP_216964472.1">
    <property type="nucleotide sequence ID" value="NZ_JAHOPB010000002.1"/>
</dbReference>
<evidence type="ECO:0000256" key="1">
    <source>
        <dbReference type="ARBA" id="ARBA00001936"/>
    </source>
</evidence>
<dbReference type="EMBL" id="JAHOPB010000002">
    <property type="protein sequence ID" value="MBU8876010.1"/>
    <property type="molecule type" value="Genomic_DNA"/>
</dbReference>
<sequence>MNEPKKEAPPPRPATTVLLLRPSQPGDAASPLEVFMVVRHHQIDSFSGALVFPGGKLEDADGSASLRARCGGADAIGDAELKFRVAGVREAFEECGVLLARKRGQRALIAAADLKGIEERWRAKLAKDEASIVDMVEAEDLEIATDLMTPYAHWITPTFVPKRFDTWFFLAEAPEDQVALHDGSESTDSVWIGPQEAIDEATAGKRTLVHATTKNLELLAEGKTVGGAIAAAKVRKIVTVQPWVEARDGKKFLHIPEGAGYRNLIREMPPSGGVPQTGR</sequence>
<evidence type="ECO:0000256" key="2">
    <source>
        <dbReference type="ARBA" id="ARBA00001946"/>
    </source>
</evidence>
<keyword evidence="5" id="KW-0460">Magnesium</keyword>
<comment type="caution">
    <text evidence="8">The sequence shown here is derived from an EMBL/GenBank/DDBJ whole genome shotgun (WGS) entry which is preliminary data.</text>
</comment>
<keyword evidence="4 8" id="KW-0378">Hydrolase</keyword>
<dbReference type="PANTHER" id="PTHR12318:SF0">
    <property type="entry name" value="ACYL-COENZYME A DIPHOSPHATASE NUDT19"/>
    <property type="match status" value="1"/>
</dbReference>
<dbReference type="Proteomes" id="UP000727907">
    <property type="component" value="Unassembled WGS sequence"/>
</dbReference>
<evidence type="ECO:0000259" key="7">
    <source>
        <dbReference type="PROSITE" id="PS51462"/>
    </source>
</evidence>
<organism evidence="8 9">
    <name type="scientific">Reyranella humidisoli</name>
    <dbReference type="NCBI Taxonomy" id="2849149"/>
    <lineage>
        <taxon>Bacteria</taxon>
        <taxon>Pseudomonadati</taxon>
        <taxon>Pseudomonadota</taxon>
        <taxon>Alphaproteobacteria</taxon>
        <taxon>Hyphomicrobiales</taxon>
        <taxon>Reyranellaceae</taxon>
        <taxon>Reyranella</taxon>
    </lineage>
</organism>
<comment type="cofactor">
    <cofactor evidence="2">
        <name>Mg(2+)</name>
        <dbReference type="ChEBI" id="CHEBI:18420"/>
    </cofactor>
</comment>
<dbReference type="CDD" id="cd18870">
    <property type="entry name" value="NUDIX_AcylCoAdiphos_Nudt19"/>
    <property type="match status" value="1"/>
</dbReference>
<evidence type="ECO:0000256" key="6">
    <source>
        <dbReference type="ARBA" id="ARBA00023211"/>
    </source>
</evidence>
<dbReference type="InterPro" id="IPR039121">
    <property type="entry name" value="NUDT19"/>
</dbReference>
<proteinExistence type="predicted"/>
<protein>
    <submittedName>
        <fullName evidence="8">NUDIX hydrolase</fullName>
    </submittedName>
</protein>